<dbReference type="CDD" id="cd17711">
    <property type="entry name" value="BRCT_PAXIP1_rpt3"/>
    <property type="match status" value="1"/>
</dbReference>
<dbReference type="GeneID" id="100206227"/>
<reference evidence="3" key="1">
    <citation type="submission" date="2025-08" db="UniProtKB">
        <authorList>
            <consortium name="RefSeq"/>
        </authorList>
    </citation>
    <scope>IDENTIFICATION</scope>
</reference>
<dbReference type="CDD" id="cd18432">
    <property type="entry name" value="BRCT_PAXIP1_rpt6_like"/>
    <property type="match status" value="1"/>
</dbReference>
<dbReference type="PANTHER" id="PTHR47667:SF1">
    <property type="entry name" value="REGULATOR OF TY1 TRANSPOSITION PROTEIN 107"/>
    <property type="match status" value="1"/>
</dbReference>
<evidence type="ECO:0000313" key="3">
    <source>
        <dbReference type="RefSeq" id="XP_065671065.1"/>
    </source>
</evidence>
<evidence type="ECO:0000259" key="1">
    <source>
        <dbReference type="PROSITE" id="PS50172"/>
    </source>
</evidence>
<gene>
    <name evidence="3" type="primary">LOC100206227</name>
</gene>
<protein>
    <submittedName>
        <fullName evidence="3">PAX-interacting protein 1 isoform X4</fullName>
    </submittedName>
</protein>
<organism evidence="2 3">
    <name type="scientific">Hydra vulgaris</name>
    <name type="common">Hydra</name>
    <name type="synonym">Hydra attenuata</name>
    <dbReference type="NCBI Taxonomy" id="6087"/>
    <lineage>
        <taxon>Eukaryota</taxon>
        <taxon>Metazoa</taxon>
        <taxon>Cnidaria</taxon>
        <taxon>Hydrozoa</taxon>
        <taxon>Hydroidolina</taxon>
        <taxon>Anthoathecata</taxon>
        <taxon>Aplanulata</taxon>
        <taxon>Hydridae</taxon>
        <taxon>Hydra</taxon>
    </lineage>
</organism>
<feature type="domain" description="BRCT" evidence="1">
    <location>
        <begin position="2"/>
        <end position="86"/>
    </location>
</feature>
<dbReference type="Pfam" id="PF00533">
    <property type="entry name" value="BRCT"/>
    <property type="match status" value="2"/>
</dbReference>
<dbReference type="PROSITE" id="PS50172">
    <property type="entry name" value="BRCT"/>
    <property type="match status" value="5"/>
</dbReference>
<dbReference type="Gene3D" id="3.40.50.10190">
    <property type="entry name" value="BRCT domain"/>
    <property type="match status" value="6"/>
</dbReference>
<sequence>MNKSNIFKGVKYFFAADNEELKQCLKDGGAMREFYISDLVTHVISDSCDFPQLHQVVESKIPIVTTNWVHMSVKCGTMLPTKPFSPMGDGLFQNMVFCPSQIPVKDREILLAMIVYHGGVYKINLTKDCTHLVVGQPYGRKYDFALKHAQLKIVTVEWIVDCSKEDRLLPEEEYAPIPSLQFSRSSVFLDGNRECLEKVDDNSEKAVPEKLLEGCVIFFSGYEDRLQPLVYQVWKDVIRKACGEIEETYSDKVTHFICLHQQVPFFKKALADEKKIATAYWLNDVLVAKTFFPPNTPLHLPSPFTEVIADIQNSLITVSGYNGHERLLVKHMINFLGAHYTGHMTRSHTHLICKAPAGEKFKKAVEWQIPVISASWLGDMLQTGQSFPTNAKSKYTALGLSDELLINQTFSSHITEAWNKDYQEEKTQSLNQPEEKIRKLETSSGVKRVLFTGLTGNIVYRLRQNVQKMNGELAHGVNDCTHLVAPKITRTVKFLSAVSICKFLVAPAWVDDSFEAQKFLDEAPYTLIDPESEELFGFKLKRSLQRAQTRQVCKGLHFHVTPSILPAPNAMREIIECAGGKMSEINTLKDIHTIFVANCLQDRTHNSYLVSCMDDKEFWSELSNNGYDVYNVELILSGVMKQELEWNLHHL</sequence>
<dbReference type="SMART" id="SM00292">
    <property type="entry name" value="BRCT"/>
    <property type="match status" value="5"/>
</dbReference>
<dbReference type="Pfam" id="PF16589">
    <property type="entry name" value="BRCT_2"/>
    <property type="match status" value="1"/>
</dbReference>
<name>A0ABM4D9P0_HYDVU</name>
<dbReference type="InterPro" id="IPR036420">
    <property type="entry name" value="BRCT_dom_sf"/>
</dbReference>
<proteinExistence type="predicted"/>
<dbReference type="Pfam" id="PF12738">
    <property type="entry name" value="PTCB-BRCT"/>
    <property type="match status" value="2"/>
</dbReference>
<feature type="domain" description="BRCT" evidence="1">
    <location>
        <begin position="446"/>
        <end position="527"/>
    </location>
</feature>
<dbReference type="Proteomes" id="UP001652625">
    <property type="component" value="Chromosome 13"/>
</dbReference>
<dbReference type="PANTHER" id="PTHR47667">
    <property type="entry name" value="REGULATOR OF TY1 TRANSPOSITION PROTEIN 107"/>
    <property type="match status" value="1"/>
</dbReference>
<evidence type="ECO:0000313" key="2">
    <source>
        <dbReference type="Proteomes" id="UP001652625"/>
    </source>
</evidence>
<dbReference type="CDD" id="cd17730">
    <property type="entry name" value="BRCT_PAXIP1_rpt4"/>
    <property type="match status" value="1"/>
</dbReference>
<dbReference type="RefSeq" id="XP_065671065.1">
    <property type="nucleotide sequence ID" value="XM_065814993.1"/>
</dbReference>
<accession>A0ABM4D9P0</accession>
<dbReference type="InterPro" id="IPR053036">
    <property type="entry name" value="CellCycle_DNARepair_Reg"/>
</dbReference>
<keyword evidence="2" id="KW-1185">Reference proteome</keyword>
<feature type="domain" description="BRCT" evidence="1">
    <location>
        <begin position="299"/>
        <end position="385"/>
    </location>
</feature>
<dbReference type="Pfam" id="PF16770">
    <property type="entry name" value="RTT107_BRCT_5"/>
    <property type="match status" value="1"/>
</dbReference>
<feature type="domain" description="BRCT" evidence="1">
    <location>
        <begin position="87"/>
        <end position="176"/>
    </location>
</feature>
<dbReference type="CDD" id="cd17710">
    <property type="entry name" value="BRCT_PAXIP1_rpt2"/>
    <property type="match status" value="1"/>
</dbReference>
<dbReference type="InterPro" id="IPR001357">
    <property type="entry name" value="BRCT_dom"/>
</dbReference>
<dbReference type="SUPFAM" id="SSF52113">
    <property type="entry name" value="BRCT domain"/>
    <property type="match status" value="5"/>
</dbReference>
<feature type="domain" description="BRCT" evidence="1">
    <location>
        <begin position="207"/>
        <end position="299"/>
    </location>
</feature>